<dbReference type="AlphaFoldDB" id="U7DU12"/>
<name>U7DU12_POPTR</name>
<evidence type="ECO:0000313" key="2">
    <source>
        <dbReference type="Proteomes" id="UP000006729"/>
    </source>
</evidence>
<reference evidence="1 2" key="1">
    <citation type="journal article" date="2006" name="Science">
        <title>The genome of black cottonwood, Populus trichocarpa (Torr. &amp; Gray).</title>
        <authorList>
            <person name="Tuskan G.A."/>
            <person name="Difazio S."/>
            <person name="Jansson S."/>
            <person name="Bohlmann J."/>
            <person name="Grigoriev I."/>
            <person name="Hellsten U."/>
            <person name="Putnam N."/>
            <person name="Ralph S."/>
            <person name="Rombauts S."/>
            <person name="Salamov A."/>
            <person name="Schein J."/>
            <person name="Sterck L."/>
            <person name="Aerts A."/>
            <person name="Bhalerao R.R."/>
            <person name="Bhalerao R.P."/>
            <person name="Blaudez D."/>
            <person name="Boerjan W."/>
            <person name="Brun A."/>
            <person name="Brunner A."/>
            <person name="Busov V."/>
            <person name="Campbell M."/>
            <person name="Carlson J."/>
            <person name="Chalot M."/>
            <person name="Chapman J."/>
            <person name="Chen G.L."/>
            <person name="Cooper D."/>
            <person name="Coutinho P.M."/>
            <person name="Couturier J."/>
            <person name="Covert S."/>
            <person name="Cronk Q."/>
            <person name="Cunningham R."/>
            <person name="Davis J."/>
            <person name="Degroeve S."/>
            <person name="Dejardin A."/>
            <person name="Depamphilis C."/>
            <person name="Detter J."/>
            <person name="Dirks B."/>
            <person name="Dubchak I."/>
            <person name="Duplessis S."/>
            <person name="Ehlting J."/>
            <person name="Ellis B."/>
            <person name="Gendler K."/>
            <person name="Goodstein D."/>
            <person name="Gribskov M."/>
            <person name="Grimwood J."/>
            <person name="Groover A."/>
            <person name="Gunter L."/>
            <person name="Hamberger B."/>
            <person name="Heinze B."/>
            <person name="Helariutta Y."/>
            <person name="Henrissat B."/>
            <person name="Holligan D."/>
            <person name="Holt R."/>
            <person name="Huang W."/>
            <person name="Islam-Faridi N."/>
            <person name="Jones S."/>
            <person name="Jones-Rhoades M."/>
            <person name="Jorgensen R."/>
            <person name="Joshi C."/>
            <person name="Kangasjarvi J."/>
            <person name="Karlsson J."/>
            <person name="Kelleher C."/>
            <person name="Kirkpatrick R."/>
            <person name="Kirst M."/>
            <person name="Kohler A."/>
            <person name="Kalluri U."/>
            <person name="Larimer F."/>
            <person name="Leebens-Mack J."/>
            <person name="Leple J.C."/>
            <person name="Locascio P."/>
            <person name="Lou Y."/>
            <person name="Lucas S."/>
            <person name="Martin F."/>
            <person name="Montanini B."/>
            <person name="Napoli C."/>
            <person name="Nelson D.R."/>
            <person name="Nelson C."/>
            <person name="Nieminen K."/>
            <person name="Nilsson O."/>
            <person name="Pereda V."/>
            <person name="Peter G."/>
            <person name="Philippe R."/>
            <person name="Pilate G."/>
            <person name="Poliakov A."/>
            <person name="Razumovskaya J."/>
            <person name="Richardson P."/>
            <person name="Rinaldi C."/>
            <person name="Ritland K."/>
            <person name="Rouze P."/>
            <person name="Ryaboy D."/>
            <person name="Schmutz J."/>
            <person name="Schrader J."/>
            <person name="Segerman B."/>
            <person name="Shin H."/>
            <person name="Siddiqui A."/>
            <person name="Sterky F."/>
            <person name="Terry A."/>
            <person name="Tsai C.J."/>
            <person name="Uberbacher E."/>
            <person name="Unneberg P."/>
            <person name="Vahala J."/>
            <person name="Wall K."/>
            <person name="Wessler S."/>
            <person name="Yang G."/>
            <person name="Yin T."/>
            <person name="Douglas C."/>
            <person name="Marra M."/>
            <person name="Sandberg G."/>
            <person name="Van de Peer Y."/>
            <person name="Rokhsar D."/>
        </authorList>
    </citation>
    <scope>NUCLEOTIDE SEQUENCE [LARGE SCALE GENOMIC DNA]</scope>
    <source>
        <strain evidence="2">cv. Nisqually</strain>
    </source>
</reference>
<sequence>MDMDYEPYMLVEGRKAMENPPSQSLHQKLLAEALNMNGRLILASEEQTTHPSSRRPYPIVFVIIINIFSSF</sequence>
<dbReference type="EMBL" id="CM009308">
    <property type="protein sequence ID" value="PNS90280.1"/>
    <property type="molecule type" value="Genomic_DNA"/>
</dbReference>
<dbReference type="InParanoid" id="U7DU12"/>
<keyword evidence="2" id="KW-1185">Reference proteome</keyword>
<protein>
    <submittedName>
        <fullName evidence="1">Uncharacterized protein</fullName>
    </submittedName>
</protein>
<gene>
    <name evidence="1" type="ORF">POPTR_019G037500</name>
</gene>
<organism evidence="1 2">
    <name type="scientific">Populus trichocarpa</name>
    <name type="common">Western balsam poplar</name>
    <name type="synonym">Populus balsamifera subsp. trichocarpa</name>
    <dbReference type="NCBI Taxonomy" id="3694"/>
    <lineage>
        <taxon>Eukaryota</taxon>
        <taxon>Viridiplantae</taxon>
        <taxon>Streptophyta</taxon>
        <taxon>Embryophyta</taxon>
        <taxon>Tracheophyta</taxon>
        <taxon>Spermatophyta</taxon>
        <taxon>Magnoliopsida</taxon>
        <taxon>eudicotyledons</taxon>
        <taxon>Gunneridae</taxon>
        <taxon>Pentapetalae</taxon>
        <taxon>rosids</taxon>
        <taxon>fabids</taxon>
        <taxon>Malpighiales</taxon>
        <taxon>Salicaceae</taxon>
        <taxon>Saliceae</taxon>
        <taxon>Populus</taxon>
    </lineage>
</organism>
<dbReference type="Proteomes" id="UP000006729">
    <property type="component" value="Chromosome 19"/>
</dbReference>
<evidence type="ECO:0000313" key="1">
    <source>
        <dbReference type="EMBL" id="PNS90280.1"/>
    </source>
</evidence>
<proteinExistence type="predicted"/>
<accession>U7DU12</accession>
<dbReference type="HOGENOM" id="CLU_2744792_0_0_1"/>